<evidence type="ECO:0000259" key="2">
    <source>
        <dbReference type="Pfam" id="PF00884"/>
    </source>
</evidence>
<evidence type="ECO:0000313" key="3">
    <source>
        <dbReference type="EMBL" id="TCL62580.1"/>
    </source>
</evidence>
<feature type="compositionally biased region" description="Basic and acidic residues" evidence="1">
    <location>
        <begin position="513"/>
        <end position="527"/>
    </location>
</feature>
<dbReference type="AlphaFoldDB" id="A0A4R1RAF8"/>
<comment type="caution">
    <text evidence="3">The sequence shown here is derived from an EMBL/GenBank/DDBJ whole genome shotgun (WGS) entry which is preliminary data.</text>
</comment>
<protein>
    <submittedName>
        <fullName evidence="3">Arylsulfatase A-like enzyme</fullName>
    </submittedName>
</protein>
<dbReference type="GO" id="GO:0015024">
    <property type="term" value="F:glucuronate-2-sulfatase activity"/>
    <property type="evidence" value="ECO:0007669"/>
    <property type="project" value="TreeGrafter"/>
</dbReference>
<sequence>MSKPDLLVFMSDEHTPGFSSYEGGPARTPNMEKLCENGTSFAAAYTSCPLCVPARISMLMGKLPTKTGVFSNDGAIPETSATFLHSLVAAGYETVLIGRMMFVGTNQRHGFTKRLVGDMSPVTWNRPMQKLKAERGVTQSGFADPWCLNVAGGGDSPVMEYDKDVVRAALAYLGQDHEKPQCIVVGVYAPHFPYIAPVENYLYHKERMKVPDSFRNVPEYLNPVLMERVLDVPEEVMIRARAAYFGLIENCDANLGLVRDAFNQYLERNNREGVFTYLSDHGDQAGERKIFGKETHFETAARIPFIVAGKGIKKGLKINTPVSIMDLGPTLCELAGTNPPPVQDGRSLVPELTGNENDKDRAVLCEAINTVIPGFSEAMLEKYAAKIKELTSLMPHSVENSTIPGFEKILSRHILRTGGNPDEIGLQTVVSRMVRKGKYKYITYIGYEEYDLLFDLSGDPEEKYNIAAQHPDIVQEMKEIARKDWDPETVVQNHQNYLTNIALVKRWEREAGGDDSERWSKNPERARVMPKVI</sequence>
<evidence type="ECO:0000256" key="1">
    <source>
        <dbReference type="SAM" id="MobiDB-lite"/>
    </source>
</evidence>
<dbReference type="Pfam" id="PF00884">
    <property type="entry name" value="Sulfatase"/>
    <property type="match status" value="1"/>
</dbReference>
<proteinExistence type="predicted"/>
<name>A0A4R1RAF8_HYDET</name>
<dbReference type="EMBL" id="SLUN01000024">
    <property type="protein sequence ID" value="TCL62580.1"/>
    <property type="molecule type" value="Genomic_DNA"/>
</dbReference>
<dbReference type="GO" id="GO:0004065">
    <property type="term" value="F:arylsulfatase activity"/>
    <property type="evidence" value="ECO:0007669"/>
    <property type="project" value="TreeGrafter"/>
</dbReference>
<dbReference type="Proteomes" id="UP000295008">
    <property type="component" value="Unassembled WGS sequence"/>
</dbReference>
<accession>A0A4R1RAF8</accession>
<organism evidence="3 4">
    <name type="scientific">Hydrogenispora ethanolica</name>
    <dbReference type="NCBI Taxonomy" id="1082276"/>
    <lineage>
        <taxon>Bacteria</taxon>
        <taxon>Bacillati</taxon>
        <taxon>Bacillota</taxon>
        <taxon>Hydrogenispora</taxon>
    </lineage>
</organism>
<dbReference type="PANTHER" id="PTHR46615">
    <property type="entry name" value="ARYLSULFATASE K"/>
    <property type="match status" value="1"/>
</dbReference>
<reference evidence="3 4" key="1">
    <citation type="submission" date="2019-03" db="EMBL/GenBank/DDBJ databases">
        <title>Genomic Encyclopedia of Type Strains, Phase IV (KMG-IV): sequencing the most valuable type-strain genomes for metagenomic binning, comparative biology and taxonomic classification.</title>
        <authorList>
            <person name="Goeker M."/>
        </authorList>
    </citation>
    <scope>NUCLEOTIDE SEQUENCE [LARGE SCALE GENOMIC DNA]</scope>
    <source>
        <strain evidence="3 4">LX-B</strain>
    </source>
</reference>
<dbReference type="SUPFAM" id="SSF53649">
    <property type="entry name" value="Alkaline phosphatase-like"/>
    <property type="match status" value="1"/>
</dbReference>
<keyword evidence="4" id="KW-1185">Reference proteome</keyword>
<dbReference type="InterPro" id="IPR017850">
    <property type="entry name" value="Alkaline_phosphatase_core_sf"/>
</dbReference>
<gene>
    <name evidence="3" type="ORF">EDC14_102447</name>
</gene>
<dbReference type="InterPro" id="IPR000917">
    <property type="entry name" value="Sulfatase_N"/>
</dbReference>
<feature type="domain" description="Sulfatase N-terminal" evidence="2">
    <location>
        <begin position="7"/>
        <end position="336"/>
    </location>
</feature>
<dbReference type="Gene3D" id="3.40.720.10">
    <property type="entry name" value="Alkaline Phosphatase, subunit A"/>
    <property type="match status" value="2"/>
</dbReference>
<evidence type="ECO:0000313" key="4">
    <source>
        <dbReference type="Proteomes" id="UP000295008"/>
    </source>
</evidence>
<dbReference type="InterPro" id="IPR051849">
    <property type="entry name" value="GAG-degrading_sulfatase"/>
</dbReference>
<dbReference type="PANTHER" id="PTHR46615:SF1">
    <property type="entry name" value="ARYLSULFATASE K"/>
    <property type="match status" value="1"/>
</dbReference>
<dbReference type="RefSeq" id="WP_165908109.1">
    <property type="nucleotide sequence ID" value="NZ_SLUN01000024.1"/>
</dbReference>
<feature type="region of interest" description="Disordered" evidence="1">
    <location>
        <begin position="513"/>
        <end position="533"/>
    </location>
</feature>